<dbReference type="InterPro" id="IPR005901">
    <property type="entry name" value="GLPGLI"/>
</dbReference>
<dbReference type="AlphaFoldDB" id="A0A1H6JH64"/>
<evidence type="ECO:0000313" key="1">
    <source>
        <dbReference type="EMBL" id="SEH59763.1"/>
    </source>
</evidence>
<name>A0A1H6JH64_9FLAO</name>
<keyword evidence="2" id="KW-1185">Reference proteome</keyword>
<evidence type="ECO:0000313" key="2">
    <source>
        <dbReference type="Proteomes" id="UP000199634"/>
    </source>
</evidence>
<dbReference type="OrthoDB" id="1440774at2"/>
<proteinExistence type="predicted"/>
<reference evidence="1 2" key="1">
    <citation type="submission" date="2016-10" db="EMBL/GenBank/DDBJ databases">
        <authorList>
            <person name="de Groot N.N."/>
        </authorList>
    </citation>
    <scope>NUCLEOTIDE SEQUENCE [LARGE SCALE GENOMIC DNA]</scope>
    <source>
        <strain evidence="1 2">CGMCC 1.10825</strain>
    </source>
</reference>
<dbReference type="NCBIfam" id="TIGR01200">
    <property type="entry name" value="GLPGLI"/>
    <property type="match status" value="1"/>
</dbReference>
<dbReference type="STRING" id="1159016.SAMN02927937_00405"/>
<accession>A0A1H6JH64</accession>
<dbReference type="RefSeq" id="WP_091095787.1">
    <property type="nucleotide sequence ID" value="NZ_FNXE01000003.1"/>
</dbReference>
<gene>
    <name evidence="1" type="ORF">SAMN02927937_00405</name>
</gene>
<protein>
    <submittedName>
        <fullName evidence="1">GLPGLI family protein</fullName>
    </submittedName>
</protein>
<organism evidence="1 2">
    <name type="scientific">Paenimyroides marinum</name>
    <dbReference type="NCBI Taxonomy" id="1159016"/>
    <lineage>
        <taxon>Bacteria</taxon>
        <taxon>Pseudomonadati</taxon>
        <taxon>Bacteroidota</taxon>
        <taxon>Flavobacteriia</taxon>
        <taxon>Flavobacteriales</taxon>
        <taxon>Flavobacteriaceae</taxon>
        <taxon>Paenimyroides</taxon>
    </lineage>
</organism>
<dbReference type="EMBL" id="FNXE01000003">
    <property type="protein sequence ID" value="SEH59763.1"/>
    <property type="molecule type" value="Genomic_DNA"/>
</dbReference>
<dbReference type="Proteomes" id="UP000199634">
    <property type="component" value="Unassembled WGS sequence"/>
</dbReference>
<dbReference type="Pfam" id="PF09697">
    <property type="entry name" value="Porph_ging"/>
    <property type="match status" value="1"/>
</dbReference>
<sequence length="252" mass="29803">MGIKNRYLLFILFSLFLCESIFSQNAFYYEWYVKGNVRDGVLIYDKDLNEAVYIDYLSTSRKVDNKSIDSLKLDKDENATFVSAGISSSDRYFYKKENKISYKTDLLKTPFVVNDTTLNLKWKLENDVKEIDGFNCKKATINFRGRIWEVWYTTSIPMYYGPWKFYGLPGLIVAAYESSNEFWFQLKKIKTDPSLKTPVLDKKNFKEASLKEYDAMENEIIYGNAIDNFEKVDYQKKRNGIELIYEWEEETK</sequence>